<dbReference type="InterPro" id="IPR001878">
    <property type="entry name" value="Znf_CCHC"/>
</dbReference>
<organism evidence="4 5">
    <name type="scientific">Oesophagostomum dentatum</name>
    <name type="common">Nodular worm</name>
    <dbReference type="NCBI Taxonomy" id="61180"/>
    <lineage>
        <taxon>Eukaryota</taxon>
        <taxon>Metazoa</taxon>
        <taxon>Ecdysozoa</taxon>
        <taxon>Nematoda</taxon>
        <taxon>Chromadorea</taxon>
        <taxon>Rhabditida</taxon>
        <taxon>Rhabditina</taxon>
        <taxon>Rhabditomorpha</taxon>
        <taxon>Strongyloidea</taxon>
        <taxon>Strongylidae</taxon>
        <taxon>Oesophagostomum</taxon>
    </lineage>
</organism>
<feature type="region of interest" description="Disordered" evidence="2">
    <location>
        <begin position="32"/>
        <end position="62"/>
    </location>
</feature>
<evidence type="ECO:0000256" key="1">
    <source>
        <dbReference type="PROSITE-ProRule" id="PRU00047"/>
    </source>
</evidence>
<dbReference type="GO" id="GO:0005737">
    <property type="term" value="C:cytoplasm"/>
    <property type="evidence" value="ECO:0007669"/>
    <property type="project" value="UniProtKB-ARBA"/>
</dbReference>
<dbReference type="Gene3D" id="4.10.60.10">
    <property type="entry name" value="Zinc finger, CCHC-type"/>
    <property type="match status" value="1"/>
</dbReference>
<dbReference type="GO" id="GO:0019899">
    <property type="term" value="F:enzyme binding"/>
    <property type="evidence" value="ECO:0007669"/>
    <property type="project" value="UniProtKB-ARBA"/>
</dbReference>
<dbReference type="PROSITE" id="PS50158">
    <property type="entry name" value="ZF_CCHC"/>
    <property type="match status" value="1"/>
</dbReference>
<reference evidence="4 5" key="1">
    <citation type="submission" date="2014-03" db="EMBL/GenBank/DDBJ databases">
        <title>Draft genome of the hookworm Oesophagostomum dentatum.</title>
        <authorList>
            <person name="Mitreva M."/>
        </authorList>
    </citation>
    <scope>NUCLEOTIDE SEQUENCE [LARGE SCALE GENOMIC DNA]</scope>
    <source>
        <strain evidence="4 5">OD-Hann</strain>
    </source>
</reference>
<keyword evidence="1" id="KW-0479">Metal-binding</keyword>
<feature type="non-terminal residue" evidence="4">
    <location>
        <position position="423"/>
    </location>
</feature>
<dbReference type="EMBL" id="KN549760">
    <property type="protein sequence ID" value="KHJ96114.1"/>
    <property type="molecule type" value="Genomic_DNA"/>
</dbReference>
<protein>
    <submittedName>
        <fullName evidence="4">Zinc knuckle</fullName>
    </submittedName>
</protein>
<dbReference type="SUPFAM" id="SSF57756">
    <property type="entry name" value="Retrovirus zinc finger-like domains"/>
    <property type="match status" value="1"/>
</dbReference>
<feature type="region of interest" description="Disordered" evidence="2">
    <location>
        <begin position="350"/>
        <end position="370"/>
    </location>
</feature>
<keyword evidence="1" id="KW-0862">Zinc</keyword>
<evidence type="ECO:0000313" key="4">
    <source>
        <dbReference type="EMBL" id="KHJ96114.1"/>
    </source>
</evidence>
<keyword evidence="1" id="KW-0863">Zinc-finger</keyword>
<keyword evidence="5" id="KW-1185">Reference proteome</keyword>
<dbReference type="AlphaFoldDB" id="A0A0B1TFV1"/>
<sequence length="423" mass="48466">MSGENEEDFMEEATGEEEVRLKSIVNVVKQQVDHTIEDGRSKRSSNQGPSNDRGEKLDHNDQALQENKMERIKAFYGRGSKPYAATSSGGQREETGQQMDFAMLNYLESLSCMDPRIYKGERSEKFKEFIRRFKRKCGRVVTTDKALEEILGDDHLGGRAKSVYISLPEDIKRKGFEEVVEEMGRLLSEDSAAGRMQAIAELRDLKFLPNQDVTEFCVALEKLGRKANPDGKLEERSLEFAEILLANLKHWPEHVQLLSALHRVKPEKAYDEVKQLALSIELAKKLYGSMETQKVDRRTEWKQRMSFYKRGSIAIEPTEISDNRNGMQLRGFDRKEQSERQSKGIIGVVPMPRGTGTRRQDVRAGERMGSNETRKCFNCSKYAHIAKDCPQKKIHVRELRDEPREQEMPRNIMNALDKACSLG</sequence>
<name>A0A0B1TFV1_OESDE</name>
<feature type="domain" description="CCHC-type" evidence="3">
    <location>
        <begin position="374"/>
        <end position="391"/>
    </location>
</feature>
<dbReference type="GO" id="GO:0008270">
    <property type="term" value="F:zinc ion binding"/>
    <property type="evidence" value="ECO:0007669"/>
    <property type="project" value="UniProtKB-KW"/>
</dbReference>
<evidence type="ECO:0000256" key="2">
    <source>
        <dbReference type="SAM" id="MobiDB-lite"/>
    </source>
</evidence>
<evidence type="ECO:0000313" key="5">
    <source>
        <dbReference type="Proteomes" id="UP000053660"/>
    </source>
</evidence>
<accession>A0A0B1TFV1</accession>
<feature type="compositionally biased region" description="Basic and acidic residues" evidence="2">
    <location>
        <begin position="52"/>
        <end position="62"/>
    </location>
</feature>
<dbReference type="SMART" id="SM00343">
    <property type="entry name" value="ZnF_C2HC"/>
    <property type="match status" value="1"/>
</dbReference>
<dbReference type="Proteomes" id="UP000053660">
    <property type="component" value="Unassembled WGS sequence"/>
</dbReference>
<evidence type="ECO:0000259" key="3">
    <source>
        <dbReference type="PROSITE" id="PS50158"/>
    </source>
</evidence>
<gene>
    <name evidence="4" type="ORF">OESDEN_03928</name>
</gene>
<feature type="compositionally biased region" description="Basic and acidic residues" evidence="2">
    <location>
        <begin position="32"/>
        <end position="41"/>
    </location>
</feature>
<dbReference type="InterPro" id="IPR036875">
    <property type="entry name" value="Znf_CCHC_sf"/>
</dbReference>
<proteinExistence type="predicted"/>
<dbReference type="GO" id="GO:0003676">
    <property type="term" value="F:nucleic acid binding"/>
    <property type="evidence" value="ECO:0007669"/>
    <property type="project" value="InterPro"/>
</dbReference>